<feature type="region of interest" description="Disordered" evidence="7">
    <location>
        <begin position="119"/>
        <end position="458"/>
    </location>
</feature>
<evidence type="ECO:0000256" key="3">
    <source>
        <dbReference type="ARBA" id="ARBA00005723"/>
    </source>
</evidence>
<evidence type="ECO:0000256" key="6">
    <source>
        <dbReference type="ARBA" id="ARBA00040787"/>
    </source>
</evidence>
<dbReference type="InterPro" id="IPR001990">
    <property type="entry name" value="Granin"/>
</dbReference>
<feature type="signal peptide" evidence="8">
    <location>
        <begin position="1"/>
        <end position="18"/>
    </location>
</feature>
<feature type="chain" id="PRO_5019238144" description="Chromogranin-A" evidence="8">
    <location>
        <begin position="19"/>
        <end position="458"/>
    </location>
</feature>
<keyword evidence="10" id="KW-1185">Reference proteome</keyword>
<proteinExistence type="inferred from homology"/>
<evidence type="ECO:0000256" key="8">
    <source>
        <dbReference type="SAM" id="SignalP"/>
    </source>
</evidence>
<dbReference type="PANTHER" id="PTHR10583:SF1">
    <property type="entry name" value="CHROMOGRANIN-A"/>
    <property type="match status" value="1"/>
</dbReference>
<dbReference type="PANTHER" id="PTHR10583">
    <property type="entry name" value="CHROMOGRANIN"/>
    <property type="match status" value="1"/>
</dbReference>
<feature type="compositionally biased region" description="Acidic residues" evidence="7">
    <location>
        <begin position="252"/>
        <end position="261"/>
    </location>
</feature>
<dbReference type="Pfam" id="PF01271">
    <property type="entry name" value="Granin"/>
    <property type="match status" value="1"/>
</dbReference>
<evidence type="ECO:0000256" key="7">
    <source>
        <dbReference type="SAM" id="MobiDB-lite"/>
    </source>
</evidence>
<feature type="compositionally biased region" description="Basic and acidic residues" evidence="7">
    <location>
        <begin position="410"/>
        <end position="432"/>
    </location>
</feature>
<keyword evidence="4" id="KW-0964">Secreted</keyword>
<dbReference type="GO" id="GO:0086030">
    <property type="term" value="P:adenylate cyclase-activating adrenergic receptor signaling pathway involved in cardiac muscle relaxation"/>
    <property type="evidence" value="ECO:0007669"/>
    <property type="project" value="TreeGrafter"/>
</dbReference>
<evidence type="ECO:0000256" key="1">
    <source>
        <dbReference type="ARBA" id="ARBA00004398"/>
    </source>
</evidence>
<dbReference type="PRINTS" id="PR00659">
    <property type="entry name" value="CHROMOGRANIN"/>
</dbReference>
<dbReference type="OMA" id="CETGASE"/>
<feature type="compositionally biased region" description="Basic and acidic residues" evidence="7">
    <location>
        <begin position="262"/>
        <end position="272"/>
    </location>
</feature>
<name>A0A401SAN5_CHIPU</name>
<accession>A0A401SAN5</accession>
<feature type="compositionally biased region" description="Acidic residues" evidence="7">
    <location>
        <begin position="214"/>
        <end position="230"/>
    </location>
</feature>
<dbReference type="InterPro" id="IPR001819">
    <property type="entry name" value="Chromogranin_AB"/>
</dbReference>
<dbReference type="AlphaFoldDB" id="A0A401SAN5"/>
<dbReference type="GO" id="GO:0046676">
    <property type="term" value="P:negative regulation of insulin secretion"/>
    <property type="evidence" value="ECO:0007669"/>
    <property type="project" value="TreeGrafter"/>
</dbReference>
<reference evidence="9 10" key="1">
    <citation type="journal article" date="2018" name="Nat. Ecol. Evol.">
        <title>Shark genomes provide insights into elasmobranch evolution and the origin of vertebrates.</title>
        <authorList>
            <person name="Hara Y"/>
            <person name="Yamaguchi K"/>
            <person name="Onimaru K"/>
            <person name="Kadota M"/>
            <person name="Koyanagi M"/>
            <person name="Keeley SD"/>
            <person name="Tatsumi K"/>
            <person name="Tanaka K"/>
            <person name="Motone F"/>
            <person name="Kageyama Y"/>
            <person name="Nozu R"/>
            <person name="Adachi N"/>
            <person name="Nishimura O"/>
            <person name="Nakagawa R"/>
            <person name="Tanegashima C"/>
            <person name="Kiyatake I"/>
            <person name="Matsumoto R"/>
            <person name="Murakumo K"/>
            <person name="Nishida K"/>
            <person name="Terakita A"/>
            <person name="Kuratani S"/>
            <person name="Sato K"/>
            <person name="Hyodo S Kuraku.S."/>
        </authorList>
    </citation>
    <scope>NUCLEOTIDE SEQUENCE [LARGE SCALE GENOMIC DNA]</scope>
</reference>
<feature type="compositionally biased region" description="Basic and acidic residues" evidence="7">
    <location>
        <begin position="347"/>
        <end position="358"/>
    </location>
</feature>
<feature type="compositionally biased region" description="Low complexity" evidence="7">
    <location>
        <begin position="195"/>
        <end position="205"/>
    </location>
</feature>
<protein>
    <recommendedName>
        <fullName evidence="6">Chromogranin-A</fullName>
    </recommendedName>
</protein>
<sequence length="458" mass="52174">MIPLGFFTFVLLATRGFSAPVPIEQSPADAKVMKCVVEVISDTLSKPSPLPVSQHCMEILRGDERIISVLRHQNLLRELQELAAKGTNEKALRKKQSNDYKDILSVALESHIDKKISSADKLHEIPTEKQQGSSGEIFRMKDKEFQDSKEETPPNVSRHSFLNMKDTTPFSSDMATEKEDIKRQEPRKHGTSEIESTVEQSQDQSQSEEHSPEESEPNEDGDTQEEEMDEDQIKESNEEDEVENHSDYSDSKDEEPSEDDGGDGRNMEESRNQPENSEPSDVKMDGTSSEEEIRPNGNTMIHQNSEDEGREEDEDSNISDENYGSSKEELQERKKWKMTGELSPEQNHVEISDEKQDLFEGNGKLAGSGSAKAHNEPSHFQHSWGNRRSHSGEDIRQKGKETISSYPVRKRVEDENKKEKEEEGSANRKNEEQEMENLEAIESELEAMAQRLHQMRRN</sequence>
<keyword evidence="5" id="KW-0968">Cytoplasmic vesicle</keyword>
<feature type="compositionally biased region" description="Acidic residues" evidence="7">
    <location>
        <begin position="433"/>
        <end position="445"/>
    </location>
</feature>
<feature type="compositionally biased region" description="Polar residues" evidence="7">
    <location>
        <begin position="154"/>
        <end position="174"/>
    </location>
</feature>
<evidence type="ECO:0000256" key="2">
    <source>
        <dbReference type="ARBA" id="ARBA00004613"/>
    </source>
</evidence>
<organism evidence="9 10">
    <name type="scientific">Chiloscyllium punctatum</name>
    <name type="common">Brownbanded bambooshark</name>
    <name type="synonym">Hemiscyllium punctatum</name>
    <dbReference type="NCBI Taxonomy" id="137246"/>
    <lineage>
        <taxon>Eukaryota</taxon>
        <taxon>Metazoa</taxon>
        <taxon>Chordata</taxon>
        <taxon>Craniata</taxon>
        <taxon>Vertebrata</taxon>
        <taxon>Chondrichthyes</taxon>
        <taxon>Elasmobranchii</taxon>
        <taxon>Galeomorphii</taxon>
        <taxon>Galeoidea</taxon>
        <taxon>Orectolobiformes</taxon>
        <taxon>Hemiscylliidae</taxon>
        <taxon>Chiloscyllium</taxon>
    </lineage>
</organism>
<dbReference type="OrthoDB" id="9948620at2759"/>
<evidence type="ECO:0000256" key="5">
    <source>
        <dbReference type="ARBA" id="ARBA00023329"/>
    </source>
</evidence>
<feature type="compositionally biased region" description="Basic and acidic residues" evidence="7">
    <location>
        <begin position="175"/>
        <end position="192"/>
    </location>
</feature>
<evidence type="ECO:0000313" key="10">
    <source>
        <dbReference type="Proteomes" id="UP000287033"/>
    </source>
</evidence>
<dbReference type="GO" id="GO:0005615">
    <property type="term" value="C:extracellular space"/>
    <property type="evidence" value="ECO:0007669"/>
    <property type="project" value="TreeGrafter"/>
</dbReference>
<feature type="compositionally biased region" description="Basic and acidic residues" evidence="7">
    <location>
        <begin position="390"/>
        <end position="401"/>
    </location>
</feature>
<feature type="compositionally biased region" description="Acidic residues" evidence="7">
    <location>
        <begin position="306"/>
        <end position="318"/>
    </location>
</feature>
<comment type="subcellular location">
    <subcellularLocation>
        <location evidence="1">Cytoplasmic vesicle</location>
        <location evidence="1">Secretory vesicle</location>
    </subcellularLocation>
    <subcellularLocation>
        <location evidence="2">Secreted</location>
    </subcellularLocation>
</comment>
<evidence type="ECO:0000256" key="4">
    <source>
        <dbReference type="ARBA" id="ARBA00022525"/>
    </source>
</evidence>
<dbReference type="Proteomes" id="UP000287033">
    <property type="component" value="Unassembled WGS sequence"/>
</dbReference>
<comment type="similarity">
    <text evidence="3">Belongs to the chromogranin/secretogranin protein family.</text>
</comment>
<dbReference type="EMBL" id="BEZZ01000165">
    <property type="protein sequence ID" value="GCC27452.1"/>
    <property type="molecule type" value="Genomic_DNA"/>
</dbReference>
<dbReference type="GO" id="GO:0042583">
    <property type="term" value="C:chromaffin granule"/>
    <property type="evidence" value="ECO:0007669"/>
    <property type="project" value="TreeGrafter"/>
</dbReference>
<evidence type="ECO:0000313" key="9">
    <source>
        <dbReference type="EMBL" id="GCC27452.1"/>
    </source>
</evidence>
<gene>
    <name evidence="9" type="ORF">chiPu_0005876</name>
</gene>
<keyword evidence="8" id="KW-0732">Signal</keyword>
<feature type="compositionally biased region" description="Basic and acidic residues" evidence="7">
    <location>
        <begin position="138"/>
        <end position="152"/>
    </location>
</feature>
<dbReference type="STRING" id="137246.A0A401SAN5"/>
<dbReference type="GO" id="GO:0033604">
    <property type="term" value="P:negative regulation of catecholamine secretion"/>
    <property type="evidence" value="ECO:0007669"/>
    <property type="project" value="TreeGrafter"/>
</dbReference>
<dbReference type="GO" id="GO:0030133">
    <property type="term" value="C:transport vesicle"/>
    <property type="evidence" value="ECO:0007669"/>
    <property type="project" value="UniProtKB-SubCell"/>
</dbReference>
<dbReference type="GO" id="GO:0042742">
    <property type="term" value="P:defense response to bacterium"/>
    <property type="evidence" value="ECO:0007669"/>
    <property type="project" value="TreeGrafter"/>
</dbReference>
<comment type="caution">
    <text evidence="9">The sequence shown here is derived from an EMBL/GenBank/DDBJ whole genome shotgun (WGS) entry which is preliminary data.</text>
</comment>